<organism evidence="3 4">
    <name type="scientific">Mycena pura</name>
    <dbReference type="NCBI Taxonomy" id="153505"/>
    <lineage>
        <taxon>Eukaryota</taxon>
        <taxon>Fungi</taxon>
        <taxon>Dikarya</taxon>
        <taxon>Basidiomycota</taxon>
        <taxon>Agaricomycotina</taxon>
        <taxon>Agaricomycetes</taxon>
        <taxon>Agaricomycetidae</taxon>
        <taxon>Agaricales</taxon>
        <taxon>Marasmiineae</taxon>
        <taxon>Mycenaceae</taxon>
        <taxon>Mycena</taxon>
    </lineage>
</organism>
<keyword evidence="4" id="KW-1185">Reference proteome</keyword>
<feature type="region of interest" description="Disordered" evidence="1">
    <location>
        <begin position="390"/>
        <end position="413"/>
    </location>
</feature>
<sequence>MTCFFASACFVAAGACVKTCGQRLGSPSAYGYAAAYGAYRAKRTGNALGVESPALGPGGALVLRAHIASDASVEVLELGRAVYGEAQAPAGGRAHRVELENGQRCVRLKRAGTYSVPRPGPAVCVGVVGVAVGADAGAALGKPRRSRSRCRCWPWSRSSRGTVGILLRLHVQVCMTATHGGTGVAKARADDGADGCGGALELGHALGVSAPDHVDDGTLPATPIAPGARQQSQGCTDDAALRDGRSRTLQEAVVHAACGSRQRMQGARPWILTRRMRGRSDLQVEHAGLYRVSVRPALRQVPASSLPGLVLDEAGGGREKRDQGGDKTRWFEHINKQSQIIPRWFDHVDKQSQIIPVDGRFRHSISNHFNLSDGLLTGHQDKAQILRHGGTGCRRQAGGTSDGRRRRVRRRAADDKRDVGIVMAAKRCDVVASQIQVTGHDVP</sequence>
<accession>A0AAD6URH2</accession>
<dbReference type="AlphaFoldDB" id="A0AAD6URH2"/>
<feature type="region of interest" description="Disordered" evidence="1">
    <location>
        <begin position="308"/>
        <end position="327"/>
    </location>
</feature>
<evidence type="ECO:0000256" key="1">
    <source>
        <dbReference type="SAM" id="MobiDB-lite"/>
    </source>
</evidence>
<dbReference type="Proteomes" id="UP001219525">
    <property type="component" value="Unassembled WGS sequence"/>
</dbReference>
<feature type="chain" id="PRO_5041931807" evidence="2">
    <location>
        <begin position="22"/>
        <end position="443"/>
    </location>
</feature>
<evidence type="ECO:0000256" key="2">
    <source>
        <dbReference type="SAM" id="SignalP"/>
    </source>
</evidence>
<keyword evidence="2" id="KW-0732">Signal</keyword>
<protein>
    <submittedName>
        <fullName evidence="3">Uncharacterized protein</fullName>
    </submittedName>
</protein>
<gene>
    <name evidence="3" type="ORF">GGX14DRAFT_603663</name>
</gene>
<feature type="signal peptide" evidence="2">
    <location>
        <begin position="1"/>
        <end position="21"/>
    </location>
</feature>
<proteinExistence type="predicted"/>
<evidence type="ECO:0000313" key="3">
    <source>
        <dbReference type="EMBL" id="KAJ7190695.1"/>
    </source>
</evidence>
<reference evidence="3" key="1">
    <citation type="submission" date="2023-03" db="EMBL/GenBank/DDBJ databases">
        <title>Massive genome expansion in bonnet fungi (Mycena s.s.) driven by repeated elements and novel gene families across ecological guilds.</title>
        <authorList>
            <consortium name="Lawrence Berkeley National Laboratory"/>
            <person name="Harder C.B."/>
            <person name="Miyauchi S."/>
            <person name="Viragh M."/>
            <person name="Kuo A."/>
            <person name="Thoen E."/>
            <person name="Andreopoulos B."/>
            <person name="Lu D."/>
            <person name="Skrede I."/>
            <person name="Drula E."/>
            <person name="Henrissat B."/>
            <person name="Morin E."/>
            <person name="Kohler A."/>
            <person name="Barry K."/>
            <person name="LaButti K."/>
            <person name="Morin E."/>
            <person name="Salamov A."/>
            <person name="Lipzen A."/>
            <person name="Mereny Z."/>
            <person name="Hegedus B."/>
            <person name="Baldrian P."/>
            <person name="Stursova M."/>
            <person name="Weitz H."/>
            <person name="Taylor A."/>
            <person name="Grigoriev I.V."/>
            <person name="Nagy L.G."/>
            <person name="Martin F."/>
            <person name="Kauserud H."/>
        </authorList>
    </citation>
    <scope>NUCLEOTIDE SEQUENCE</scope>
    <source>
        <strain evidence="3">9144</strain>
    </source>
</reference>
<comment type="caution">
    <text evidence="3">The sequence shown here is derived from an EMBL/GenBank/DDBJ whole genome shotgun (WGS) entry which is preliminary data.</text>
</comment>
<dbReference type="EMBL" id="JARJCW010000144">
    <property type="protein sequence ID" value="KAJ7190695.1"/>
    <property type="molecule type" value="Genomic_DNA"/>
</dbReference>
<name>A0AAD6URH2_9AGAR</name>
<feature type="compositionally biased region" description="Basic and acidic residues" evidence="1">
    <location>
        <begin position="315"/>
        <end position="327"/>
    </location>
</feature>
<evidence type="ECO:0000313" key="4">
    <source>
        <dbReference type="Proteomes" id="UP001219525"/>
    </source>
</evidence>